<dbReference type="InParanoid" id="C1E1R5"/>
<dbReference type="InterPro" id="IPR036638">
    <property type="entry name" value="HLH_DNA-bd_sf"/>
</dbReference>
<evidence type="ECO:0000259" key="3">
    <source>
        <dbReference type="PROSITE" id="PS50888"/>
    </source>
</evidence>
<feature type="compositionally biased region" description="Gly residues" evidence="2">
    <location>
        <begin position="360"/>
        <end position="376"/>
    </location>
</feature>
<protein>
    <recommendedName>
        <fullName evidence="3">BHLH domain-containing protein</fullName>
    </recommendedName>
</protein>
<dbReference type="SMART" id="SM00353">
    <property type="entry name" value="HLH"/>
    <property type="match status" value="1"/>
</dbReference>
<dbReference type="OrthoDB" id="515240at2759"/>
<keyword evidence="1" id="KW-0175">Coiled coil</keyword>
<dbReference type="PANTHER" id="PTHR46266">
    <property type="entry name" value="TRANSCRIPTION FACTOR TT8"/>
    <property type="match status" value="1"/>
</dbReference>
<dbReference type="GO" id="GO:0046983">
    <property type="term" value="F:protein dimerization activity"/>
    <property type="evidence" value="ECO:0007669"/>
    <property type="project" value="InterPro"/>
</dbReference>
<dbReference type="eggNOG" id="ENOG502R2YY">
    <property type="taxonomic scope" value="Eukaryota"/>
</dbReference>
<keyword evidence="5" id="KW-1185">Reference proteome</keyword>
<accession>C1E1R5</accession>
<feature type="domain" description="BHLH" evidence="3">
    <location>
        <begin position="129"/>
        <end position="183"/>
    </location>
</feature>
<dbReference type="AlphaFoldDB" id="C1E1R5"/>
<dbReference type="Gene3D" id="4.10.280.10">
    <property type="entry name" value="Helix-loop-helix DNA-binding domain"/>
    <property type="match status" value="1"/>
</dbReference>
<dbReference type="KEGG" id="mis:MICPUN_56966"/>
<evidence type="ECO:0000256" key="2">
    <source>
        <dbReference type="SAM" id="MobiDB-lite"/>
    </source>
</evidence>
<reference evidence="4 5" key="1">
    <citation type="journal article" date="2009" name="Science">
        <title>Green evolution and dynamic adaptations revealed by genomes of the marine picoeukaryotes Micromonas.</title>
        <authorList>
            <person name="Worden A.Z."/>
            <person name="Lee J.H."/>
            <person name="Mock T."/>
            <person name="Rouze P."/>
            <person name="Simmons M.P."/>
            <person name="Aerts A.L."/>
            <person name="Allen A.E."/>
            <person name="Cuvelier M.L."/>
            <person name="Derelle E."/>
            <person name="Everett M.V."/>
            <person name="Foulon E."/>
            <person name="Grimwood J."/>
            <person name="Gundlach H."/>
            <person name="Henrissat B."/>
            <person name="Napoli C."/>
            <person name="McDonald S.M."/>
            <person name="Parker M.S."/>
            <person name="Rombauts S."/>
            <person name="Salamov A."/>
            <person name="Von Dassow P."/>
            <person name="Badger J.H."/>
            <person name="Coutinho P.M."/>
            <person name="Demir E."/>
            <person name="Dubchak I."/>
            <person name="Gentemann C."/>
            <person name="Eikrem W."/>
            <person name="Gready J.E."/>
            <person name="John U."/>
            <person name="Lanier W."/>
            <person name="Lindquist E.A."/>
            <person name="Lucas S."/>
            <person name="Mayer K.F."/>
            <person name="Moreau H."/>
            <person name="Not F."/>
            <person name="Otillar R."/>
            <person name="Panaud O."/>
            <person name="Pangilinan J."/>
            <person name="Paulsen I."/>
            <person name="Piegu B."/>
            <person name="Poliakov A."/>
            <person name="Robbens S."/>
            <person name="Schmutz J."/>
            <person name="Toulza E."/>
            <person name="Wyss T."/>
            <person name="Zelensky A."/>
            <person name="Zhou K."/>
            <person name="Armbrust E.V."/>
            <person name="Bhattacharya D."/>
            <person name="Goodenough U.W."/>
            <person name="Van de Peer Y."/>
            <person name="Grigoriev I.V."/>
        </authorList>
    </citation>
    <scope>NUCLEOTIDE SEQUENCE [LARGE SCALE GENOMIC DNA]</scope>
    <source>
        <strain evidence="5">RCC299 / NOUM17</strain>
    </source>
</reference>
<dbReference type="GeneID" id="8241719"/>
<dbReference type="InterPro" id="IPR011598">
    <property type="entry name" value="bHLH_dom"/>
</dbReference>
<evidence type="ECO:0000313" key="5">
    <source>
        <dbReference type="Proteomes" id="UP000002009"/>
    </source>
</evidence>
<evidence type="ECO:0000256" key="1">
    <source>
        <dbReference type="SAM" id="Coils"/>
    </source>
</evidence>
<dbReference type="Pfam" id="PF00010">
    <property type="entry name" value="HLH"/>
    <property type="match status" value="1"/>
</dbReference>
<gene>
    <name evidence="4" type="ORF">MICPUN_56966</name>
</gene>
<sequence>MDDHPGGLAPLFDDAGKDRTYTDTELQELLSFVENMDNATSADELAGGLNHVGLGLAPANAGLSHPVPHAPVLPMRFNEQGISLQFQPGPTSARGRGRGGRGGGRGAAPAVGNFEAPMSASPAIEDDGSQRVSHGASEKQRRDRINAMIDELRMLVPGQAGGGEGRRSKYIVLQDTINMIAALKAKCQAQERELVALRAAGASEGASGGVQTQDQQQQMMMLMGQDGQGLDPVREESIRNPANGTNSTLNSGQTISVAVEMGEEICYVKIKAPDRQGLLQDILNALHALPMTVQRAVVTTDSENGVVFVTDIFELKINTAIPVEQRISPEDVKTHIHQSMHASFLAYENPELYARKRKGTQGGVSGSDSGGSGIGSGVRAAG</sequence>
<feature type="coiled-coil region" evidence="1">
    <location>
        <begin position="173"/>
        <end position="200"/>
    </location>
</feature>
<feature type="region of interest" description="Disordered" evidence="2">
    <location>
        <begin position="358"/>
        <end position="382"/>
    </location>
</feature>
<evidence type="ECO:0000313" key="4">
    <source>
        <dbReference type="EMBL" id="ACO61786.1"/>
    </source>
</evidence>
<dbReference type="Proteomes" id="UP000002009">
    <property type="component" value="Chromosome 3"/>
</dbReference>
<dbReference type="SUPFAM" id="SSF47459">
    <property type="entry name" value="HLH, helix-loop-helix DNA-binding domain"/>
    <property type="match status" value="1"/>
</dbReference>
<dbReference type="RefSeq" id="XP_002500528.1">
    <property type="nucleotide sequence ID" value="XM_002500482.1"/>
</dbReference>
<organism evidence="4 5">
    <name type="scientific">Micromonas commoda (strain RCC299 / NOUM17 / CCMP2709)</name>
    <name type="common">Picoplanktonic green alga</name>
    <dbReference type="NCBI Taxonomy" id="296587"/>
    <lineage>
        <taxon>Eukaryota</taxon>
        <taxon>Viridiplantae</taxon>
        <taxon>Chlorophyta</taxon>
        <taxon>Mamiellophyceae</taxon>
        <taxon>Mamiellales</taxon>
        <taxon>Mamiellaceae</taxon>
        <taxon>Micromonas</taxon>
    </lineage>
</organism>
<name>C1E1R5_MICCC</name>
<dbReference type="PANTHER" id="PTHR46266:SF4">
    <property type="entry name" value="TRANSCRIPTION FACTOR TT8"/>
    <property type="match status" value="1"/>
</dbReference>
<feature type="region of interest" description="Disordered" evidence="2">
    <location>
        <begin position="84"/>
        <end position="142"/>
    </location>
</feature>
<dbReference type="STRING" id="296587.C1E1R5"/>
<proteinExistence type="predicted"/>
<dbReference type="PROSITE" id="PS50888">
    <property type="entry name" value="BHLH"/>
    <property type="match status" value="1"/>
</dbReference>
<dbReference type="EMBL" id="CP001324">
    <property type="protein sequence ID" value="ACO61786.1"/>
    <property type="molecule type" value="Genomic_DNA"/>
</dbReference>